<dbReference type="STRING" id="260084.SAMN02927928_3305"/>
<dbReference type="SMART" id="SM00867">
    <property type="entry name" value="YceI"/>
    <property type="match status" value="1"/>
</dbReference>
<organism evidence="3 4">
    <name type="scientific">Asticcacaulis taihuensis</name>
    <dbReference type="NCBI Taxonomy" id="260084"/>
    <lineage>
        <taxon>Bacteria</taxon>
        <taxon>Pseudomonadati</taxon>
        <taxon>Pseudomonadota</taxon>
        <taxon>Alphaproteobacteria</taxon>
        <taxon>Caulobacterales</taxon>
        <taxon>Caulobacteraceae</taxon>
        <taxon>Asticcacaulis</taxon>
    </lineage>
</organism>
<dbReference type="Pfam" id="PF04264">
    <property type="entry name" value="YceI"/>
    <property type="match status" value="1"/>
</dbReference>
<evidence type="ECO:0000259" key="2">
    <source>
        <dbReference type="SMART" id="SM00867"/>
    </source>
</evidence>
<dbReference type="OrthoDB" id="9811006at2"/>
<proteinExistence type="predicted"/>
<dbReference type="SUPFAM" id="SSF101874">
    <property type="entry name" value="YceI-like"/>
    <property type="match status" value="1"/>
</dbReference>
<dbReference type="Gene3D" id="2.40.128.110">
    <property type="entry name" value="Lipid/polyisoprenoid-binding, YceI-like"/>
    <property type="match status" value="1"/>
</dbReference>
<dbReference type="PANTHER" id="PTHR34406">
    <property type="entry name" value="PROTEIN YCEI"/>
    <property type="match status" value="1"/>
</dbReference>
<dbReference type="PANTHER" id="PTHR34406:SF1">
    <property type="entry name" value="PROTEIN YCEI"/>
    <property type="match status" value="1"/>
</dbReference>
<keyword evidence="4" id="KW-1185">Reference proteome</keyword>
<evidence type="ECO:0000313" key="3">
    <source>
        <dbReference type="EMBL" id="SCW76812.1"/>
    </source>
</evidence>
<dbReference type="InterPro" id="IPR007372">
    <property type="entry name" value="Lipid/polyisoprenoid-bd_YceI"/>
</dbReference>
<reference evidence="4" key="1">
    <citation type="submission" date="2016-10" db="EMBL/GenBank/DDBJ databases">
        <authorList>
            <person name="Varghese N."/>
            <person name="Submissions S."/>
        </authorList>
    </citation>
    <scope>NUCLEOTIDE SEQUENCE [LARGE SCALE GENOMIC DNA]</scope>
    <source>
        <strain evidence="4">CGMCC 1.3431</strain>
    </source>
</reference>
<sequence>MKRLLTMCAVLSLCALNLACTPPQKAEQKTETAPASAAPSVANIPAGDYKTDPAHTSLTFSVSHMSFSHFTARFTGIDARLKLDPAHPEQAALAVAIDPHSLDLNNPPKGFHDELMGKSFFDAAAFPKITFTSTRITMTGANTANVTGDLTLHGVTHPVTLAVTFNGGYPGLAGYDPNARIGFSAKGTLKRSQFGMGYGIPAPGTTMGVEDEVDFTIETEMTGPALKPKET</sequence>
<accession>A0A1G4T5S7</accession>
<feature type="chain" id="PRO_5011642978" evidence="1">
    <location>
        <begin position="27"/>
        <end position="231"/>
    </location>
</feature>
<feature type="signal peptide" evidence="1">
    <location>
        <begin position="1"/>
        <end position="26"/>
    </location>
</feature>
<dbReference type="InterPro" id="IPR036761">
    <property type="entry name" value="TTHA0802/YceI-like_sf"/>
</dbReference>
<keyword evidence="1" id="KW-0732">Signal</keyword>
<evidence type="ECO:0000256" key="1">
    <source>
        <dbReference type="SAM" id="SignalP"/>
    </source>
</evidence>
<evidence type="ECO:0000313" key="4">
    <source>
        <dbReference type="Proteomes" id="UP000199150"/>
    </source>
</evidence>
<feature type="domain" description="Lipid/polyisoprenoid-binding YceI-like" evidence="2">
    <location>
        <begin position="48"/>
        <end position="222"/>
    </location>
</feature>
<dbReference type="AlphaFoldDB" id="A0A1G4T5S7"/>
<dbReference type="EMBL" id="FMTS01000006">
    <property type="protein sequence ID" value="SCW76812.1"/>
    <property type="molecule type" value="Genomic_DNA"/>
</dbReference>
<protein>
    <submittedName>
        <fullName evidence="3">Polyisoprenoid-binding protein YceI</fullName>
    </submittedName>
</protein>
<name>A0A1G4T5S7_9CAUL</name>
<dbReference type="Proteomes" id="UP000199150">
    <property type="component" value="Unassembled WGS sequence"/>
</dbReference>
<dbReference type="RefSeq" id="WP_090650131.1">
    <property type="nucleotide sequence ID" value="NZ_CBCRYE010000010.1"/>
</dbReference>
<gene>
    <name evidence="3" type="ORF">SAMN02927928_3305</name>
</gene>